<comment type="caution">
    <text evidence="2">The sequence shown here is derived from an EMBL/GenBank/DDBJ whole genome shotgun (WGS) entry which is preliminary data.</text>
</comment>
<organism evidence="2 3">
    <name type="scientific">Clostridium polyendosporum</name>
    <dbReference type="NCBI Taxonomy" id="69208"/>
    <lineage>
        <taxon>Bacteria</taxon>
        <taxon>Bacillati</taxon>
        <taxon>Bacillota</taxon>
        <taxon>Clostridia</taxon>
        <taxon>Eubacteriales</taxon>
        <taxon>Clostridiaceae</taxon>
        <taxon>Clostridium</taxon>
    </lineage>
</organism>
<name>A0A919VE63_9CLOT</name>
<dbReference type="AlphaFoldDB" id="A0A919VE63"/>
<dbReference type="EMBL" id="BOPZ01000010">
    <property type="protein sequence ID" value="GIM28799.1"/>
    <property type="molecule type" value="Genomic_DNA"/>
</dbReference>
<accession>A0A919VE63</accession>
<protein>
    <recommendedName>
        <fullName evidence="4">DUF2933 domain-containing protein</fullName>
    </recommendedName>
</protein>
<dbReference type="RefSeq" id="WP_212903522.1">
    <property type="nucleotide sequence ID" value="NZ_BOPZ01000010.1"/>
</dbReference>
<gene>
    <name evidence="2" type="ORF">CPJCM30710_14650</name>
</gene>
<feature type="transmembrane region" description="Helical" evidence="1">
    <location>
        <begin position="24"/>
        <end position="44"/>
    </location>
</feature>
<evidence type="ECO:0000313" key="2">
    <source>
        <dbReference type="EMBL" id="GIM28799.1"/>
    </source>
</evidence>
<keyword evidence="3" id="KW-1185">Reference proteome</keyword>
<proteinExistence type="predicted"/>
<keyword evidence="1" id="KW-0472">Membrane</keyword>
<evidence type="ECO:0000256" key="1">
    <source>
        <dbReference type="SAM" id="Phobius"/>
    </source>
</evidence>
<evidence type="ECO:0000313" key="3">
    <source>
        <dbReference type="Proteomes" id="UP000679179"/>
    </source>
</evidence>
<sequence>MNCHGKNNEKRGTHNHSHSPLKHILHMVICCGLPIVIVGLLPLITKFSPSTGSVITTILPFLCPLMMIAMLPMMFRGNKKANCCDNTKNHNSNNKAPELDQSAE</sequence>
<dbReference type="Proteomes" id="UP000679179">
    <property type="component" value="Unassembled WGS sequence"/>
</dbReference>
<reference evidence="2" key="1">
    <citation type="submission" date="2021-03" db="EMBL/GenBank/DDBJ databases">
        <title>Taxonomic study of Clostridium polyendosporum from meadow-gley soil under rice.</title>
        <authorList>
            <person name="Kobayashi H."/>
            <person name="Tanizawa Y."/>
            <person name="Yagura M."/>
        </authorList>
    </citation>
    <scope>NUCLEOTIDE SEQUENCE</scope>
    <source>
        <strain evidence="2">JCM 30710</strain>
    </source>
</reference>
<feature type="transmembrane region" description="Helical" evidence="1">
    <location>
        <begin position="50"/>
        <end position="71"/>
    </location>
</feature>
<keyword evidence="1" id="KW-1133">Transmembrane helix</keyword>
<keyword evidence="1" id="KW-0812">Transmembrane</keyword>
<evidence type="ECO:0008006" key="4">
    <source>
        <dbReference type="Google" id="ProtNLM"/>
    </source>
</evidence>